<evidence type="ECO:0000313" key="3">
    <source>
        <dbReference type="Proteomes" id="UP001164439"/>
    </source>
</evidence>
<feature type="region of interest" description="Disordered" evidence="1">
    <location>
        <begin position="239"/>
        <end position="324"/>
    </location>
</feature>
<evidence type="ECO:0000256" key="1">
    <source>
        <dbReference type="SAM" id="MobiDB-lite"/>
    </source>
</evidence>
<keyword evidence="3" id="KW-1185">Reference proteome</keyword>
<feature type="compositionally biased region" description="Pro residues" evidence="1">
    <location>
        <begin position="268"/>
        <end position="277"/>
    </location>
</feature>
<feature type="compositionally biased region" description="Basic and acidic residues" evidence="1">
    <location>
        <begin position="16"/>
        <end position="26"/>
    </location>
</feature>
<name>A0ABY7KCG3_9ACTN</name>
<reference evidence="2" key="1">
    <citation type="submission" date="2022-12" db="EMBL/GenBank/DDBJ databases">
        <authorList>
            <person name="Ruckert C."/>
            <person name="Busche T."/>
            <person name="Kalinowski J."/>
            <person name="Wittmann C."/>
        </authorList>
    </citation>
    <scope>NUCLEOTIDE SEQUENCE</scope>
    <source>
        <strain evidence="2">DSM 40467</strain>
    </source>
</reference>
<organism evidence="2 3">
    <name type="scientific">Streptomyces cinnabarinus</name>
    <dbReference type="NCBI Taxonomy" id="67287"/>
    <lineage>
        <taxon>Bacteria</taxon>
        <taxon>Bacillati</taxon>
        <taxon>Actinomycetota</taxon>
        <taxon>Actinomycetes</taxon>
        <taxon>Kitasatosporales</taxon>
        <taxon>Streptomycetaceae</taxon>
        <taxon>Streptomyces</taxon>
    </lineage>
</organism>
<evidence type="ECO:0000313" key="2">
    <source>
        <dbReference type="EMBL" id="WAZ22200.1"/>
    </source>
</evidence>
<dbReference type="RefSeq" id="WP_269659824.1">
    <property type="nucleotide sequence ID" value="NZ_CP114413.1"/>
</dbReference>
<feature type="compositionally biased region" description="Pro residues" evidence="1">
    <location>
        <begin position="293"/>
        <end position="315"/>
    </location>
</feature>
<feature type="region of interest" description="Disordered" evidence="1">
    <location>
        <begin position="1"/>
        <end position="26"/>
    </location>
</feature>
<dbReference type="EMBL" id="CP114413">
    <property type="protein sequence ID" value="WAZ22200.1"/>
    <property type="molecule type" value="Genomic_DNA"/>
</dbReference>
<sequence>MTALHATPAGLPPRLPVRDRSTAAERVPRGLSPMLSRLAAERATGVLLRERGTLYLAEGRVVHAESPAAPGLDVLLTAHGTLSPAAWRDAVAQADERHGAARLLVDSGRLTPGILELCHLSALFDAAFFALAPSSTPGRFRYGTGHWLGPVRPVPVSALERETLRRRDLLHRIWPDPDTDSAPLARADPPRVPVLTARQQAVVALLDGVRTASDIARALGRPTFHTLVDIRRLAAAGVLRPRPETPDPGPRVPAPAEHPAADATRSAPPDPAPPDPAAPAWAPHHGDAARSAPPSPAAAPPPLPVRAGHPNPPSPAERLALDDPDVALLKRVRDALEAL</sequence>
<protein>
    <submittedName>
        <fullName evidence="2">Transcriptional regulator</fullName>
    </submittedName>
</protein>
<gene>
    <name evidence="2" type="ORF">STRCI_003431</name>
</gene>
<dbReference type="Proteomes" id="UP001164439">
    <property type="component" value="Chromosome"/>
</dbReference>
<accession>A0ABY7KCG3</accession>
<proteinExistence type="predicted"/>